<accession>R4WNX9</accession>
<evidence type="ECO:0000259" key="1">
    <source>
        <dbReference type="Pfam" id="PF13460"/>
    </source>
</evidence>
<dbReference type="PATRIC" id="fig|758793.3.peg.4588"/>
<dbReference type="InterPro" id="IPR051604">
    <property type="entry name" value="Ergot_Alk_Oxidoreductase"/>
</dbReference>
<reference evidence="2 3" key="1">
    <citation type="journal article" date="2013" name="Genome Announc.">
        <title>Complete Genome Sequence of Burkholderia sp. Strain RPE64, Bacterial Symbiont of the Bean Bug Riptortus pedestris.</title>
        <authorList>
            <person name="Shibata T.F."/>
            <person name="Maeda T."/>
            <person name="Nikoh N."/>
            <person name="Yamaguchi K."/>
            <person name="Oshima K."/>
            <person name="Hattori M."/>
            <person name="Nishiyama T."/>
            <person name="Hasebe M."/>
            <person name="Fukatsu T."/>
            <person name="Kikuchi Y."/>
            <person name="Shigenobu S."/>
        </authorList>
    </citation>
    <scope>NUCLEOTIDE SEQUENCE [LARGE SCALE GENOMIC DNA]</scope>
</reference>
<dbReference type="Gene3D" id="3.90.25.10">
    <property type="entry name" value="UDP-galactose 4-epimerase, domain 1"/>
    <property type="match status" value="1"/>
</dbReference>
<keyword evidence="3" id="KW-1185">Reference proteome</keyword>
<gene>
    <name evidence="2" type="ORF">BRPE64_CCDS02650</name>
</gene>
<organism evidence="2 3">
    <name type="scientific">Caballeronia insecticola</name>
    <dbReference type="NCBI Taxonomy" id="758793"/>
    <lineage>
        <taxon>Bacteria</taxon>
        <taxon>Pseudomonadati</taxon>
        <taxon>Pseudomonadota</taxon>
        <taxon>Betaproteobacteria</taxon>
        <taxon>Burkholderiales</taxon>
        <taxon>Burkholderiaceae</taxon>
        <taxon>Caballeronia</taxon>
    </lineage>
</organism>
<evidence type="ECO:0000313" key="3">
    <source>
        <dbReference type="Proteomes" id="UP000013966"/>
    </source>
</evidence>
<dbReference type="SUPFAM" id="SSF51735">
    <property type="entry name" value="NAD(P)-binding Rossmann-fold domains"/>
    <property type="match status" value="1"/>
</dbReference>
<dbReference type="HOGENOM" id="CLU_007383_10_5_4"/>
<dbReference type="PANTHER" id="PTHR43162">
    <property type="match status" value="1"/>
</dbReference>
<dbReference type="InterPro" id="IPR036291">
    <property type="entry name" value="NAD(P)-bd_dom_sf"/>
</dbReference>
<protein>
    <submittedName>
        <fullName evidence="2">NmrA-like protein</fullName>
    </submittedName>
</protein>
<dbReference type="InterPro" id="IPR016040">
    <property type="entry name" value="NAD(P)-bd_dom"/>
</dbReference>
<proteinExistence type="predicted"/>
<dbReference type="Pfam" id="PF13460">
    <property type="entry name" value="NAD_binding_10"/>
    <property type="match status" value="1"/>
</dbReference>
<dbReference type="OrthoDB" id="8945220at2"/>
<dbReference type="AlphaFoldDB" id="R4WNX9"/>
<dbReference type="Proteomes" id="UP000013966">
    <property type="component" value="Chromosome 3"/>
</dbReference>
<sequence length="294" mass="31012">MYVIFGAAGKVGQTTAMELQRASQPVRAVVRDAAQGAALARIGCEVAVADLRDPPSLDRALDGAHAIQILVPLPQHDPHPADTMRATIDITARALAGHRDAHVVALSDYGAELADNIGITTLFHYFEAALRNVSTKLTLLRSAEHMQNWLRVLPLALSNGVLPSFHDPLDKRFPTISANDVGVVSARLLSDGFDARGTRIVSVEGPARVSANDVAQAIATASGRAVTALATPRDQWALTLARAGLSAQHAQLIIDLFDAHNAGRIDVQADAGERAFGTTTLNHAIAAMVASISP</sequence>
<dbReference type="Gene3D" id="3.40.50.720">
    <property type="entry name" value="NAD(P)-binding Rossmann-like Domain"/>
    <property type="match status" value="1"/>
</dbReference>
<dbReference type="KEGG" id="buo:BRPE64_CCDS02650"/>
<name>R4WNX9_9BURK</name>
<dbReference type="PANTHER" id="PTHR43162:SF1">
    <property type="entry name" value="PRESTALK A DIFFERENTIATION PROTEIN A"/>
    <property type="match status" value="1"/>
</dbReference>
<dbReference type="STRING" id="758793.BRPE64_CCDS02650"/>
<dbReference type="EMBL" id="AP013060">
    <property type="protein sequence ID" value="BAN26348.1"/>
    <property type="molecule type" value="Genomic_DNA"/>
</dbReference>
<reference evidence="2 3" key="2">
    <citation type="journal article" date="2018" name="Int. J. Syst. Evol. Microbiol.">
        <title>Burkholderia insecticola sp. nov., a gut symbiotic bacterium of the bean bug Riptortus pedestris.</title>
        <authorList>
            <person name="Takeshita K."/>
            <person name="Tamaki H."/>
            <person name="Ohbayashi T."/>
            <person name="Meng X.-Y."/>
            <person name="Sone T."/>
            <person name="Mitani Y."/>
            <person name="Peeters C."/>
            <person name="Kikuchi Y."/>
            <person name="Vandamme P."/>
        </authorList>
    </citation>
    <scope>NUCLEOTIDE SEQUENCE [LARGE SCALE GENOMIC DNA]</scope>
    <source>
        <strain evidence="2">RPE64</strain>
    </source>
</reference>
<evidence type="ECO:0000313" key="2">
    <source>
        <dbReference type="EMBL" id="BAN26348.1"/>
    </source>
</evidence>
<feature type="domain" description="NAD(P)-binding" evidence="1">
    <location>
        <begin position="6"/>
        <end position="160"/>
    </location>
</feature>
<dbReference type="RefSeq" id="WP_016347058.1">
    <property type="nucleotide sequence ID" value="NC_021288.1"/>
</dbReference>